<dbReference type="PANTHER" id="PTHR43673">
    <property type="entry name" value="NAD(P)H NITROREDUCTASE YDGI-RELATED"/>
    <property type="match status" value="1"/>
</dbReference>
<reference evidence="4 7" key="2">
    <citation type="submission" date="2020-08" db="EMBL/GenBank/DDBJ databases">
        <title>Amycolatopsis echigonensis JCM 21831.</title>
        <authorList>
            <person name="Tedsree N."/>
            <person name="Kuncharoen N."/>
            <person name="Likhitwitayawuid K."/>
            <person name="Tanasupawat S."/>
        </authorList>
    </citation>
    <scope>NUCLEOTIDE SEQUENCE [LARGE SCALE GENOMIC DNA]</scope>
    <source>
        <strain evidence="4 7">JCM 21831</strain>
    </source>
</reference>
<reference evidence="5 6" key="1">
    <citation type="submission" date="2017-12" db="EMBL/GenBank/DDBJ databases">
        <title>Sequencing the genomes of 1000 Actinobacteria strains.</title>
        <authorList>
            <person name="Klenk H.-P."/>
        </authorList>
    </citation>
    <scope>NUCLEOTIDE SEQUENCE [LARGE SCALE GENOMIC DNA]</scope>
    <source>
        <strain evidence="5 6">DSM 45165</strain>
    </source>
</reference>
<dbReference type="Gene3D" id="3.40.109.10">
    <property type="entry name" value="NADH Oxidase"/>
    <property type="match status" value="1"/>
</dbReference>
<organism evidence="5 6">
    <name type="scientific">Amycolatopsis echigonensis</name>
    <dbReference type="NCBI Taxonomy" id="2576905"/>
    <lineage>
        <taxon>Bacteria</taxon>
        <taxon>Bacillati</taxon>
        <taxon>Actinomycetota</taxon>
        <taxon>Actinomycetes</taxon>
        <taxon>Pseudonocardiales</taxon>
        <taxon>Pseudonocardiaceae</taxon>
        <taxon>Amycolatopsis</taxon>
    </lineage>
</organism>
<dbReference type="EMBL" id="PJMY01000003">
    <property type="protein sequence ID" value="PKV93434.1"/>
    <property type="molecule type" value="Genomic_DNA"/>
</dbReference>
<dbReference type="EMBL" id="JACJHR010000075">
    <property type="protein sequence ID" value="MBB2504552.1"/>
    <property type="molecule type" value="Genomic_DNA"/>
</dbReference>
<accession>A0A8E1W6G9</accession>
<evidence type="ECO:0000256" key="1">
    <source>
        <dbReference type="ARBA" id="ARBA00007118"/>
    </source>
</evidence>
<evidence type="ECO:0000313" key="7">
    <source>
        <dbReference type="Proteomes" id="UP000550260"/>
    </source>
</evidence>
<dbReference type="Proteomes" id="UP000550260">
    <property type="component" value="Unassembled WGS sequence"/>
</dbReference>
<dbReference type="Pfam" id="PF00881">
    <property type="entry name" value="Nitroreductase"/>
    <property type="match status" value="2"/>
</dbReference>
<sequence length="196" mass="21102">MRKPAETSVPVAPAIAERWSPRAYDETAEITGAQLTALLEAARWAPSFGNTQPARYLVGRRGDPVFPRILATLNSGNQAWAFRASALLIGVMVTTNEKGEVPYTDYGLGLATENLVLQAVELGLIAHQMAGFSPDAVRAEFGLPDEAVARVAIAVGSPADPAVLDDPRRIERELAPRRRLPLAEFAFGDRWGSPAL</sequence>
<evidence type="ECO:0000313" key="4">
    <source>
        <dbReference type="EMBL" id="MBB2504552.1"/>
    </source>
</evidence>
<dbReference type="OrthoDB" id="9802510at2"/>
<dbReference type="GO" id="GO:0016491">
    <property type="term" value="F:oxidoreductase activity"/>
    <property type="evidence" value="ECO:0007669"/>
    <property type="project" value="UniProtKB-KW"/>
</dbReference>
<evidence type="ECO:0000313" key="6">
    <source>
        <dbReference type="Proteomes" id="UP000233750"/>
    </source>
</evidence>
<protein>
    <submittedName>
        <fullName evidence="4 5">Nitroreductase</fullName>
    </submittedName>
</protein>
<evidence type="ECO:0000313" key="5">
    <source>
        <dbReference type="EMBL" id="PKV93434.1"/>
    </source>
</evidence>
<evidence type="ECO:0000256" key="2">
    <source>
        <dbReference type="ARBA" id="ARBA00023002"/>
    </source>
</evidence>
<keyword evidence="2" id="KW-0560">Oxidoreductase</keyword>
<dbReference type="Proteomes" id="UP000233750">
    <property type="component" value="Unassembled WGS sequence"/>
</dbReference>
<feature type="domain" description="Nitroreductase" evidence="3">
    <location>
        <begin position="76"/>
        <end position="156"/>
    </location>
</feature>
<proteinExistence type="inferred from homology"/>
<gene>
    <name evidence="5" type="ORF">ATK30_4281</name>
    <name evidence="4" type="ORF">H5411_36100</name>
</gene>
<keyword evidence="6" id="KW-1185">Reference proteome</keyword>
<dbReference type="SUPFAM" id="SSF55469">
    <property type="entry name" value="FMN-dependent nitroreductase-like"/>
    <property type="match status" value="1"/>
</dbReference>
<comment type="caution">
    <text evidence="5">The sequence shown here is derived from an EMBL/GenBank/DDBJ whole genome shotgun (WGS) entry which is preliminary data.</text>
</comment>
<dbReference type="PANTHER" id="PTHR43673:SF10">
    <property type="entry name" value="NADH DEHYDROGENASE_NAD(P)H NITROREDUCTASE XCC3605-RELATED"/>
    <property type="match status" value="1"/>
</dbReference>
<accession>A0A2N3WHV2</accession>
<name>A0A2N3WHV2_9PSEU</name>
<comment type="similarity">
    <text evidence="1">Belongs to the nitroreductase family.</text>
</comment>
<dbReference type="RefSeq" id="WP_101437069.1">
    <property type="nucleotide sequence ID" value="NZ_JACJHR010000075.1"/>
</dbReference>
<dbReference type="AlphaFoldDB" id="A0A2N3WHV2"/>
<dbReference type="InterPro" id="IPR000415">
    <property type="entry name" value="Nitroreductase-like"/>
</dbReference>
<dbReference type="InterPro" id="IPR029479">
    <property type="entry name" value="Nitroreductase"/>
</dbReference>
<feature type="domain" description="Nitroreductase" evidence="3">
    <location>
        <begin position="15"/>
        <end position="58"/>
    </location>
</feature>
<evidence type="ECO:0000259" key="3">
    <source>
        <dbReference type="Pfam" id="PF00881"/>
    </source>
</evidence>
<dbReference type="CDD" id="cd02138">
    <property type="entry name" value="TdsD-like"/>
    <property type="match status" value="1"/>
</dbReference>